<dbReference type="AlphaFoldDB" id="A0A8K0IX76"/>
<evidence type="ECO:0000256" key="1">
    <source>
        <dbReference type="SAM" id="MobiDB-lite"/>
    </source>
</evidence>
<dbReference type="EMBL" id="CM017886">
    <property type="protein sequence ID" value="KAG1370160.1"/>
    <property type="molecule type" value="Genomic_DNA"/>
</dbReference>
<evidence type="ECO:0000313" key="2">
    <source>
        <dbReference type="EMBL" id="KAG1370160.1"/>
    </source>
</evidence>
<reference evidence="2" key="2">
    <citation type="submission" date="2019-07" db="EMBL/GenBank/DDBJ databases">
        <authorList>
            <person name="Yang Y."/>
            <person name="Bocs S."/>
            <person name="Baudouin L."/>
        </authorList>
    </citation>
    <scope>NUCLEOTIDE SEQUENCE</scope>
    <source>
        <tissue evidence="2">Spear leaf of Hainan Tall coconut</tissue>
    </source>
</reference>
<keyword evidence="3" id="KW-1185">Reference proteome</keyword>
<evidence type="ECO:0000313" key="3">
    <source>
        <dbReference type="Proteomes" id="UP000797356"/>
    </source>
</evidence>
<dbReference type="InterPro" id="IPR009078">
    <property type="entry name" value="Ferritin-like_SF"/>
</dbReference>
<feature type="compositionally biased region" description="Basic residues" evidence="1">
    <location>
        <begin position="259"/>
        <end position="269"/>
    </location>
</feature>
<sequence length="286" mass="30414">MEKKAGNGGEGELFSSSQAAAEGMRNLPYYWLYAKPSESKPGLSAASGEHAQHHLQHHDSLLEQLNQAGQNLHLNPGSNGDLVDIMAQLQQQDAQQLQDAIEGCRSEPNPQLQHILIESQFDNVGMEVSFLEDSLDGNASADMAKRCGRGIMGTYYYQLGIDNAYNASVANDRMSDIHLKGGGGSSLNNVYGSHIVSSKGVPSEFASALPPRRKSAAVLTSSEGAPEASFVDMPKKPVSSEAVAASGAPRSADAGPGRRSGKKKGKKKEGRSILLFSALRFIETAS</sequence>
<proteinExistence type="predicted"/>
<organism evidence="2 3">
    <name type="scientific">Cocos nucifera</name>
    <name type="common">Coconut palm</name>
    <dbReference type="NCBI Taxonomy" id="13894"/>
    <lineage>
        <taxon>Eukaryota</taxon>
        <taxon>Viridiplantae</taxon>
        <taxon>Streptophyta</taxon>
        <taxon>Embryophyta</taxon>
        <taxon>Tracheophyta</taxon>
        <taxon>Spermatophyta</taxon>
        <taxon>Magnoliopsida</taxon>
        <taxon>Liliopsida</taxon>
        <taxon>Arecaceae</taxon>
        <taxon>Arecoideae</taxon>
        <taxon>Cocoseae</taxon>
        <taxon>Attaleinae</taxon>
        <taxon>Cocos</taxon>
    </lineage>
</organism>
<name>A0A8K0IX76_COCNU</name>
<comment type="caution">
    <text evidence="2">The sequence shown here is derived from an EMBL/GenBank/DDBJ whole genome shotgun (WGS) entry which is preliminary data.</text>
</comment>
<protein>
    <submittedName>
        <fullName evidence="2">Uncharacterized protein</fullName>
    </submittedName>
</protein>
<dbReference type="Proteomes" id="UP000797356">
    <property type="component" value="Chromosome 15"/>
</dbReference>
<dbReference type="SUPFAM" id="SSF47240">
    <property type="entry name" value="Ferritin-like"/>
    <property type="match status" value="1"/>
</dbReference>
<gene>
    <name evidence="2" type="ORF">COCNU_15G005260</name>
</gene>
<feature type="region of interest" description="Disordered" evidence="1">
    <location>
        <begin position="226"/>
        <end position="269"/>
    </location>
</feature>
<reference evidence="2" key="1">
    <citation type="journal article" date="2017" name="Gigascience">
        <title>The genome draft of coconut (Cocos nucifera).</title>
        <authorList>
            <person name="Xiao Y."/>
            <person name="Xu P."/>
            <person name="Fan H."/>
            <person name="Baudouin L."/>
            <person name="Xia W."/>
            <person name="Bocs S."/>
            <person name="Xu J."/>
            <person name="Li Q."/>
            <person name="Guo A."/>
            <person name="Zhou L."/>
            <person name="Li J."/>
            <person name="Wu Y."/>
            <person name="Ma Z."/>
            <person name="Armero A."/>
            <person name="Issali A.E."/>
            <person name="Liu N."/>
            <person name="Peng M."/>
            <person name="Yang Y."/>
        </authorList>
    </citation>
    <scope>NUCLEOTIDE SEQUENCE</scope>
    <source>
        <tissue evidence="2">Spear leaf of Hainan Tall coconut</tissue>
    </source>
</reference>
<accession>A0A8K0IX76</accession>